<dbReference type="PROSITE" id="PS51257">
    <property type="entry name" value="PROKAR_LIPOPROTEIN"/>
    <property type="match status" value="1"/>
</dbReference>
<dbReference type="OrthoDB" id="9844811at2"/>
<dbReference type="EMBL" id="SMFL01000005">
    <property type="protein sequence ID" value="TDE14641.1"/>
    <property type="molecule type" value="Genomic_DNA"/>
</dbReference>
<dbReference type="AlphaFoldDB" id="A0A4R5DRF7"/>
<dbReference type="RefSeq" id="WP_131959224.1">
    <property type="nucleotide sequence ID" value="NZ_SMFL01000005.1"/>
</dbReference>
<organism evidence="1 2">
    <name type="scientific">Dyadobacter psychrotolerans</name>
    <dbReference type="NCBI Taxonomy" id="2541721"/>
    <lineage>
        <taxon>Bacteria</taxon>
        <taxon>Pseudomonadati</taxon>
        <taxon>Bacteroidota</taxon>
        <taxon>Cytophagia</taxon>
        <taxon>Cytophagales</taxon>
        <taxon>Spirosomataceae</taxon>
        <taxon>Dyadobacter</taxon>
    </lineage>
</organism>
<accession>A0A4R5DRF7</accession>
<gene>
    <name evidence="1" type="ORF">E0F88_15735</name>
</gene>
<name>A0A4R5DRF7_9BACT</name>
<dbReference type="Proteomes" id="UP000294850">
    <property type="component" value="Unassembled WGS sequence"/>
</dbReference>
<reference evidence="1 2" key="1">
    <citation type="submission" date="2019-03" db="EMBL/GenBank/DDBJ databases">
        <title>Dyadobacter AR-3-6 sp. nov., isolated from arctic soil.</title>
        <authorList>
            <person name="Chaudhary D.K."/>
        </authorList>
    </citation>
    <scope>NUCLEOTIDE SEQUENCE [LARGE SCALE GENOMIC DNA]</scope>
    <source>
        <strain evidence="1 2">AR-3-6</strain>
    </source>
</reference>
<protein>
    <submittedName>
        <fullName evidence="1">Uncharacterized protein</fullName>
    </submittedName>
</protein>
<evidence type="ECO:0000313" key="2">
    <source>
        <dbReference type="Proteomes" id="UP000294850"/>
    </source>
</evidence>
<proteinExistence type="predicted"/>
<keyword evidence="2" id="KW-1185">Reference proteome</keyword>
<sequence length="167" mass="17846">MKISKFITTALILLVLISCKKTGNEIDPMDNDQDGTMSMEIDGTQWNGNCGAVDVKNGAGINVSILSDNKPKDDLISITLVGYTGVNDYAASFRTESSLTLIYNGSTYKYDKKSTDPLVVKITESSLPTTPLGPGKIVGEFSGTLKNIVGGKSLVITKGKFQTTDIL</sequence>
<comment type="caution">
    <text evidence="1">The sequence shown here is derived from an EMBL/GenBank/DDBJ whole genome shotgun (WGS) entry which is preliminary data.</text>
</comment>
<evidence type="ECO:0000313" key="1">
    <source>
        <dbReference type="EMBL" id="TDE14641.1"/>
    </source>
</evidence>